<dbReference type="Pfam" id="PF13673">
    <property type="entry name" value="Acetyltransf_10"/>
    <property type="match status" value="1"/>
</dbReference>
<dbReference type="Proteomes" id="UP000051660">
    <property type="component" value="Unassembled WGS sequence"/>
</dbReference>
<sequence length="142" mass="15595">MMVIAVSERLPTSAEYIDLRARMGWGAIDEETAIKTMQAASFTTCLRDDDRLIGLARVMGDGVLYFFLADLIVDPKYRGGGHGDTLMRLVTEYFDRSAKPGASITLVALNGRETFYERFGFVRCPNGPFGMGMHYASAPAPG</sequence>
<dbReference type="AlphaFoldDB" id="A0A0R3N1J3"/>
<feature type="domain" description="N-acetyltransferase" evidence="1">
    <location>
        <begin position="4"/>
        <end position="141"/>
    </location>
</feature>
<dbReference type="PANTHER" id="PTHR43233:SF1">
    <property type="entry name" value="FAMILY N-ACETYLTRANSFERASE, PUTATIVE (AFU_ORTHOLOGUE AFUA_6G03350)-RELATED"/>
    <property type="match status" value="1"/>
</dbReference>
<comment type="caution">
    <text evidence="2">The sequence shown here is derived from an EMBL/GenBank/DDBJ whole genome shotgun (WGS) entry which is preliminary data.</text>
</comment>
<organism evidence="2 3">
    <name type="scientific">Bradyrhizobium lablabi</name>
    <dbReference type="NCBI Taxonomy" id="722472"/>
    <lineage>
        <taxon>Bacteria</taxon>
        <taxon>Pseudomonadati</taxon>
        <taxon>Pseudomonadota</taxon>
        <taxon>Alphaproteobacteria</taxon>
        <taxon>Hyphomicrobiales</taxon>
        <taxon>Nitrobacteraceae</taxon>
        <taxon>Bradyrhizobium</taxon>
    </lineage>
</organism>
<dbReference type="PANTHER" id="PTHR43233">
    <property type="entry name" value="FAMILY N-ACETYLTRANSFERASE, PUTATIVE (AFU_ORTHOLOGUE AFUA_6G03350)-RELATED"/>
    <property type="match status" value="1"/>
</dbReference>
<proteinExistence type="predicted"/>
<dbReference type="PROSITE" id="PS51186">
    <property type="entry name" value="GNAT"/>
    <property type="match status" value="1"/>
</dbReference>
<evidence type="ECO:0000259" key="1">
    <source>
        <dbReference type="PROSITE" id="PS51186"/>
    </source>
</evidence>
<dbReference type="CDD" id="cd04301">
    <property type="entry name" value="NAT_SF"/>
    <property type="match status" value="1"/>
</dbReference>
<dbReference type="InterPro" id="IPR053144">
    <property type="entry name" value="Acetyltransferase_Butenolide"/>
</dbReference>
<name>A0A0R3N1J3_9BRAD</name>
<dbReference type="InterPro" id="IPR000182">
    <property type="entry name" value="GNAT_dom"/>
</dbReference>
<reference evidence="2 3" key="1">
    <citation type="submission" date="2014-03" db="EMBL/GenBank/DDBJ databases">
        <title>Bradyrhizobium valentinum sp. nov., isolated from effective nodules of Lupinus mariae-josephae, a lupine endemic of basic-lime soils in Eastern Spain.</title>
        <authorList>
            <person name="Duran D."/>
            <person name="Rey L."/>
            <person name="Navarro A."/>
            <person name="Busquets A."/>
            <person name="Imperial J."/>
            <person name="Ruiz-Argueso T."/>
        </authorList>
    </citation>
    <scope>NUCLEOTIDE SEQUENCE [LARGE SCALE GENOMIC DNA]</scope>
    <source>
        <strain evidence="2 3">CCBAU 23086</strain>
    </source>
</reference>
<dbReference type="GO" id="GO:0016747">
    <property type="term" value="F:acyltransferase activity, transferring groups other than amino-acyl groups"/>
    <property type="evidence" value="ECO:0007669"/>
    <property type="project" value="InterPro"/>
</dbReference>
<dbReference type="EMBL" id="LLYB01000065">
    <property type="protein sequence ID" value="KRR24037.1"/>
    <property type="molecule type" value="Genomic_DNA"/>
</dbReference>
<evidence type="ECO:0000313" key="2">
    <source>
        <dbReference type="EMBL" id="KRR24037.1"/>
    </source>
</evidence>
<accession>A0A0R3N1J3</accession>
<dbReference type="OrthoDB" id="359414at2"/>
<dbReference type="InterPro" id="IPR016181">
    <property type="entry name" value="Acyl_CoA_acyltransferase"/>
</dbReference>
<gene>
    <name evidence="2" type="ORF">CQ14_14880</name>
</gene>
<evidence type="ECO:0000313" key="3">
    <source>
        <dbReference type="Proteomes" id="UP000051660"/>
    </source>
</evidence>
<dbReference type="SUPFAM" id="SSF55729">
    <property type="entry name" value="Acyl-CoA N-acyltransferases (Nat)"/>
    <property type="match status" value="1"/>
</dbReference>
<protein>
    <recommendedName>
        <fullName evidence="1">N-acetyltransferase domain-containing protein</fullName>
    </recommendedName>
</protein>
<dbReference type="Gene3D" id="3.40.630.30">
    <property type="match status" value="1"/>
</dbReference>